<dbReference type="PROSITE" id="PS50893">
    <property type="entry name" value="ABC_TRANSPORTER_2"/>
    <property type="match status" value="1"/>
</dbReference>
<accession>A0A2T7WZ33</accession>
<dbReference type="EMBL" id="QDFT01000001">
    <property type="protein sequence ID" value="PVE79830.1"/>
    <property type="molecule type" value="Genomic_DNA"/>
</dbReference>
<comment type="caution">
    <text evidence="6">The sequence shown here is derived from an EMBL/GenBank/DDBJ whole genome shotgun (WGS) entry which is preliminary data.</text>
</comment>
<organism evidence="6 7">
    <name type="scientific">Microbacterium testaceum</name>
    <name type="common">Aureobacterium testaceum</name>
    <name type="synonym">Brevibacterium testaceum</name>
    <dbReference type="NCBI Taxonomy" id="2033"/>
    <lineage>
        <taxon>Bacteria</taxon>
        <taxon>Bacillati</taxon>
        <taxon>Actinomycetota</taxon>
        <taxon>Actinomycetes</taxon>
        <taxon>Micrococcales</taxon>
        <taxon>Microbacteriaceae</taxon>
        <taxon>Microbacterium</taxon>
    </lineage>
</organism>
<dbReference type="GO" id="GO:0016887">
    <property type="term" value="F:ATP hydrolysis activity"/>
    <property type="evidence" value="ECO:0007669"/>
    <property type="project" value="InterPro"/>
</dbReference>
<dbReference type="GO" id="GO:0140359">
    <property type="term" value="F:ABC-type transporter activity"/>
    <property type="evidence" value="ECO:0007669"/>
    <property type="project" value="InterPro"/>
</dbReference>
<keyword evidence="3" id="KW-0547">Nucleotide-binding</keyword>
<dbReference type="PANTHER" id="PTHR46743">
    <property type="entry name" value="TEICHOIC ACIDS EXPORT ATP-BINDING PROTEIN TAGH"/>
    <property type="match status" value="1"/>
</dbReference>
<dbReference type="Gene3D" id="3.40.50.300">
    <property type="entry name" value="P-loop containing nucleotide triphosphate hydrolases"/>
    <property type="match status" value="1"/>
</dbReference>
<dbReference type="InterPro" id="IPR015860">
    <property type="entry name" value="ABC_transpr_TagH-like"/>
</dbReference>
<name>A0A2T7WZ33_MICTE</name>
<evidence type="ECO:0000313" key="6">
    <source>
        <dbReference type="EMBL" id="PVE79830.1"/>
    </source>
</evidence>
<comment type="similarity">
    <text evidence="1">Belongs to the ABC transporter superfamily.</text>
</comment>
<dbReference type="GO" id="GO:0016020">
    <property type="term" value="C:membrane"/>
    <property type="evidence" value="ECO:0007669"/>
    <property type="project" value="InterPro"/>
</dbReference>
<feature type="domain" description="ABC transporter" evidence="5">
    <location>
        <begin position="1"/>
        <end position="213"/>
    </location>
</feature>
<sequence>MRGRISVHKDFWAVRDVSFTVPAGSTFGLIGSNGSGKSTLLKCLARILVPDEGDIRPQGKIAALLEVGSGFHPELTGRENVYLNGSILGMSQREIKAKFDEIVDFSGVADFIDQPVKNYSSGMYVRLGFAVAINVDPDILVVDEVLAVGDVEFQEKCAEKFVEFKRQGKTVILVSHAMEAVKEMCDNVAWMKDGSLVETGSADVVIERYLASLHHGG</sequence>
<dbReference type="InterPro" id="IPR027417">
    <property type="entry name" value="P-loop_NTPase"/>
</dbReference>
<dbReference type="InterPro" id="IPR003439">
    <property type="entry name" value="ABC_transporter-like_ATP-bd"/>
</dbReference>
<dbReference type="Proteomes" id="UP000244649">
    <property type="component" value="Unassembled WGS sequence"/>
</dbReference>
<dbReference type="SUPFAM" id="SSF52540">
    <property type="entry name" value="P-loop containing nucleoside triphosphate hydrolases"/>
    <property type="match status" value="1"/>
</dbReference>
<proteinExistence type="inferred from homology"/>
<evidence type="ECO:0000256" key="2">
    <source>
        <dbReference type="ARBA" id="ARBA00022448"/>
    </source>
</evidence>
<evidence type="ECO:0000259" key="5">
    <source>
        <dbReference type="PROSITE" id="PS50893"/>
    </source>
</evidence>
<evidence type="ECO:0000256" key="3">
    <source>
        <dbReference type="ARBA" id="ARBA00022741"/>
    </source>
</evidence>
<keyword evidence="2" id="KW-0813">Transport</keyword>
<gene>
    <name evidence="6" type="ORF">DC432_00425</name>
</gene>
<dbReference type="CDD" id="cd03220">
    <property type="entry name" value="ABC_KpsT_Wzt"/>
    <property type="match status" value="1"/>
</dbReference>
<dbReference type="PANTHER" id="PTHR46743:SF2">
    <property type="entry name" value="TEICHOIC ACIDS EXPORT ATP-BINDING PROTEIN TAGH"/>
    <property type="match status" value="1"/>
</dbReference>
<dbReference type="Pfam" id="PF00005">
    <property type="entry name" value="ABC_tran"/>
    <property type="match status" value="1"/>
</dbReference>
<evidence type="ECO:0000313" key="7">
    <source>
        <dbReference type="Proteomes" id="UP000244649"/>
    </source>
</evidence>
<dbReference type="SMART" id="SM00382">
    <property type="entry name" value="AAA"/>
    <property type="match status" value="1"/>
</dbReference>
<dbReference type="InterPro" id="IPR050683">
    <property type="entry name" value="Bact_Polysacc_Export_ATP-bd"/>
</dbReference>
<reference evidence="6 7" key="1">
    <citation type="submission" date="2018-04" db="EMBL/GenBank/DDBJ databases">
        <authorList>
            <person name="Go L.Y."/>
            <person name="Mitchell J.A."/>
        </authorList>
    </citation>
    <scope>NUCLEOTIDE SEQUENCE [LARGE SCALE GENOMIC DNA]</scope>
    <source>
        <strain evidence="6 7">TPD7010</strain>
    </source>
</reference>
<dbReference type="GO" id="GO:0005524">
    <property type="term" value="F:ATP binding"/>
    <property type="evidence" value="ECO:0007669"/>
    <property type="project" value="UniProtKB-KW"/>
</dbReference>
<evidence type="ECO:0000256" key="4">
    <source>
        <dbReference type="ARBA" id="ARBA00022840"/>
    </source>
</evidence>
<dbReference type="InterPro" id="IPR003593">
    <property type="entry name" value="AAA+_ATPase"/>
</dbReference>
<protein>
    <recommendedName>
        <fullName evidence="5">ABC transporter domain-containing protein</fullName>
    </recommendedName>
</protein>
<dbReference type="AlphaFoldDB" id="A0A2T7WZ33"/>
<evidence type="ECO:0000256" key="1">
    <source>
        <dbReference type="ARBA" id="ARBA00005417"/>
    </source>
</evidence>
<keyword evidence="4" id="KW-0067">ATP-binding</keyword>